<dbReference type="SUPFAM" id="SSF161098">
    <property type="entry name" value="MetI-like"/>
    <property type="match status" value="1"/>
</dbReference>
<evidence type="ECO:0000256" key="2">
    <source>
        <dbReference type="ARBA" id="ARBA00022692"/>
    </source>
</evidence>
<keyword evidence="2 6" id="KW-0812">Transmembrane</keyword>
<feature type="region of interest" description="Disordered" evidence="5">
    <location>
        <begin position="21"/>
        <end position="55"/>
    </location>
</feature>
<evidence type="ECO:0000256" key="6">
    <source>
        <dbReference type="SAM" id="Phobius"/>
    </source>
</evidence>
<dbReference type="GO" id="GO:0016020">
    <property type="term" value="C:membrane"/>
    <property type="evidence" value="ECO:0007669"/>
    <property type="project" value="UniProtKB-SubCell"/>
</dbReference>
<evidence type="ECO:0000313" key="7">
    <source>
        <dbReference type="EMBL" id="KAK0627099.1"/>
    </source>
</evidence>
<evidence type="ECO:0000313" key="8">
    <source>
        <dbReference type="Proteomes" id="UP001175000"/>
    </source>
</evidence>
<proteinExistence type="predicted"/>
<evidence type="ECO:0000256" key="4">
    <source>
        <dbReference type="ARBA" id="ARBA00023136"/>
    </source>
</evidence>
<feature type="region of interest" description="Disordered" evidence="5">
    <location>
        <begin position="138"/>
        <end position="159"/>
    </location>
</feature>
<protein>
    <submittedName>
        <fullName evidence="7">Uncharacterized protein</fullName>
    </submittedName>
</protein>
<evidence type="ECO:0000256" key="5">
    <source>
        <dbReference type="SAM" id="MobiDB-lite"/>
    </source>
</evidence>
<dbReference type="Gene3D" id="1.10.3720.10">
    <property type="entry name" value="MetI-like"/>
    <property type="match status" value="1"/>
</dbReference>
<comment type="caution">
    <text evidence="7">The sequence shown here is derived from an EMBL/GenBank/DDBJ whole genome shotgun (WGS) entry which is preliminary data.</text>
</comment>
<accession>A0AA39X4E4</accession>
<name>A0AA39X4E4_9PEZI</name>
<dbReference type="EMBL" id="JAULSU010000002">
    <property type="protein sequence ID" value="KAK0627099.1"/>
    <property type="molecule type" value="Genomic_DNA"/>
</dbReference>
<comment type="subcellular location">
    <subcellularLocation>
        <location evidence="1">Membrane</location>
        <topology evidence="1">Multi-pass membrane protein</topology>
    </subcellularLocation>
</comment>
<evidence type="ECO:0000256" key="3">
    <source>
        <dbReference type="ARBA" id="ARBA00022989"/>
    </source>
</evidence>
<dbReference type="InterPro" id="IPR035906">
    <property type="entry name" value="MetI-like_sf"/>
</dbReference>
<dbReference type="Proteomes" id="UP001175000">
    <property type="component" value="Unassembled WGS sequence"/>
</dbReference>
<keyword evidence="3 6" id="KW-1133">Transmembrane helix</keyword>
<gene>
    <name evidence="7" type="ORF">B0T14DRAFT_493283</name>
</gene>
<sequence>MRIVSGRTGQMLANYTDSHAFVLPKQGTPNPAEATPQPATSWPAAHRPGARLPGARQYTPTAESAVFDPNAWFTGGGGSDFQTRVTDTLAYKAPARTAVTHMLNGIDRFLSQIERITMTVSNAGVTAPPAGPARLPETLGPDQRAHSRARQVPTLSGTSPATCTGSEFIGFANYAEAFSDPQAWQALWNTVWFTILSIVPLVTALLVYNGLLG</sequence>
<evidence type="ECO:0000256" key="1">
    <source>
        <dbReference type="ARBA" id="ARBA00004141"/>
    </source>
</evidence>
<dbReference type="AlphaFoldDB" id="A0AA39X4E4"/>
<feature type="transmembrane region" description="Helical" evidence="6">
    <location>
        <begin position="186"/>
        <end position="208"/>
    </location>
</feature>
<organism evidence="7 8">
    <name type="scientific">Immersiella caudata</name>
    <dbReference type="NCBI Taxonomy" id="314043"/>
    <lineage>
        <taxon>Eukaryota</taxon>
        <taxon>Fungi</taxon>
        <taxon>Dikarya</taxon>
        <taxon>Ascomycota</taxon>
        <taxon>Pezizomycotina</taxon>
        <taxon>Sordariomycetes</taxon>
        <taxon>Sordariomycetidae</taxon>
        <taxon>Sordariales</taxon>
        <taxon>Lasiosphaeriaceae</taxon>
        <taxon>Immersiella</taxon>
    </lineage>
</organism>
<reference evidence="7" key="1">
    <citation type="submission" date="2023-06" db="EMBL/GenBank/DDBJ databases">
        <title>Genome-scale phylogeny and comparative genomics of the fungal order Sordariales.</title>
        <authorList>
            <consortium name="Lawrence Berkeley National Laboratory"/>
            <person name="Hensen N."/>
            <person name="Bonometti L."/>
            <person name="Westerberg I."/>
            <person name="Brannstrom I.O."/>
            <person name="Guillou S."/>
            <person name="Cros-Aarteil S."/>
            <person name="Calhoun S."/>
            <person name="Haridas S."/>
            <person name="Kuo A."/>
            <person name="Mondo S."/>
            <person name="Pangilinan J."/>
            <person name="Riley R."/>
            <person name="Labutti K."/>
            <person name="Andreopoulos B."/>
            <person name="Lipzen A."/>
            <person name="Chen C."/>
            <person name="Yanf M."/>
            <person name="Daum C."/>
            <person name="Ng V."/>
            <person name="Clum A."/>
            <person name="Steindorff A."/>
            <person name="Ohm R."/>
            <person name="Martin F."/>
            <person name="Silar P."/>
            <person name="Natvig D."/>
            <person name="Lalanne C."/>
            <person name="Gautier V."/>
            <person name="Ament-Velasquez S.L."/>
            <person name="Kruys A."/>
            <person name="Hutchinson M.I."/>
            <person name="Powell A.J."/>
            <person name="Barry K."/>
            <person name="Miller A.N."/>
            <person name="Grigoriev I.V."/>
            <person name="Debuchy R."/>
            <person name="Gladieux P."/>
            <person name="Thoren M.H."/>
            <person name="Johannesson H."/>
        </authorList>
    </citation>
    <scope>NUCLEOTIDE SEQUENCE</scope>
    <source>
        <strain evidence="7">CBS 606.72</strain>
    </source>
</reference>
<keyword evidence="8" id="KW-1185">Reference proteome</keyword>
<keyword evidence="4 6" id="KW-0472">Membrane</keyword>